<dbReference type="HOGENOM" id="CLU_058236_0_0_11"/>
<accession>F4CIP4</accession>
<proteinExistence type="predicted"/>
<sequence>MTTVPSGSSSAPGSVPPLFAAFVDDTSLLLANGGAGVDAVVEGYLDARDGDHGDLLGRLACPVSRLSPLVTELARSAPAEPVDLALVVDSGLGAVPKALSTVFSRATLLTPRSVETSAPLDLDPVWLERVAEFVPDDVVAVVEPRRPITGDPEDVAAWLDAVRRVAEHGCEPKLRCGGPRPSDVPSVDELRRFLAIAAETGRAAALVGLGRLVRSADEAGVVQHGILNVLVAAARTADGAEGDAVVAALESTDAAALVAATRELDGARMAAVRKVLSRCGAGQDEVTALGALAA</sequence>
<reference evidence="1 2" key="1">
    <citation type="journal article" date="2011" name="J. Bacteriol.">
        <title>Genome sequence of the 1,4-dioxane-degrading Pseudonocardia dioxanivorans strain CB1190.</title>
        <authorList>
            <person name="Sales C.M."/>
            <person name="Mahendra S."/>
            <person name="Grostern A."/>
            <person name="Parales R.E."/>
            <person name="Goodwin L.A."/>
            <person name="Woyke T."/>
            <person name="Nolan M."/>
            <person name="Lapidus A."/>
            <person name="Chertkov O."/>
            <person name="Ovchinnikova G."/>
            <person name="Sczyrba A."/>
            <person name="Alvarez-Cohen L."/>
        </authorList>
    </citation>
    <scope>NUCLEOTIDE SEQUENCE [LARGE SCALE GENOMIC DNA]</scope>
    <source>
        <strain evidence="2">ATCC 55486 / DSM 44775 / JCM 13855 / CB1190</strain>
    </source>
</reference>
<dbReference type="KEGG" id="pdx:Psed_0165"/>
<gene>
    <name evidence="1" type="ordered locus">Psed_0165</name>
</gene>
<dbReference type="STRING" id="675635.Psed_0165"/>
<dbReference type="AlphaFoldDB" id="F4CIP4"/>
<dbReference type="OrthoDB" id="9778153at2"/>
<keyword evidence="2" id="KW-1185">Reference proteome</keyword>
<dbReference type="eggNOG" id="COG0124">
    <property type="taxonomic scope" value="Bacteria"/>
</dbReference>
<name>F4CIP4_PSEUX</name>
<evidence type="ECO:0000313" key="2">
    <source>
        <dbReference type="Proteomes" id="UP000007809"/>
    </source>
</evidence>
<dbReference type="RefSeq" id="WP_013672382.1">
    <property type="nucleotide sequence ID" value="NC_015312.1"/>
</dbReference>
<dbReference type="EMBL" id="CP002593">
    <property type="protein sequence ID" value="AEA22441.1"/>
    <property type="molecule type" value="Genomic_DNA"/>
</dbReference>
<organism evidence="1 2">
    <name type="scientific">Pseudonocardia dioxanivorans (strain ATCC 55486 / DSM 44775 / JCM 13855 / CB1190)</name>
    <dbReference type="NCBI Taxonomy" id="675635"/>
    <lineage>
        <taxon>Bacteria</taxon>
        <taxon>Bacillati</taxon>
        <taxon>Actinomycetota</taxon>
        <taxon>Actinomycetes</taxon>
        <taxon>Pseudonocardiales</taxon>
        <taxon>Pseudonocardiaceae</taxon>
        <taxon>Pseudonocardia</taxon>
    </lineage>
</organism>
<protein>
    <submittedName>
        <fullName evidence="1">Uncharacterized protein</fullName>
    </submittedName>
</protein>
<dbReference type="Proteomes" id="UP000007809">
    <property type="component" value="Chromosome"/>
</dbReference>
<evidence type="ECO:0000313" key="1">
    <source>
        <dbReference type="EMBL" id="AEA22441.1"/>
    </source>
</evidence>